<dbReference type="Gene3D" id="3.10.100.10">
    <property type="entry name" value="Mannose-Binding Protein A, subunit A"/>
    <property type="match status" value="1"/>
</dbReference>
<name>A0ABD0WFY1_UMBPY</name>
<protein>
    <submittedName>
        <fullName evidence="2">Uncharacterized protein</fullName>
    </submittedName>
</protein>
<dbReference type="EMBL" id="JAGEUA010000007">
    <property type="protein sequence ID" value="KAL0970579.1"/>
    <property type="molecule type" value="Genomic_DNA"/>
</dbReference>
<evidence type="ECO:0000256" key="1">
    <source>
        <dbReference type="SAM" id="SignalP"/>
    </source>
</evidence>
<accession>A0ABD0WFY1</accession>
<proteinExistence type="predicted"/>
<reference evidence="2 3" key="1">
    <citation type="submission" date="2024-06" db="EMBL/GenBank/DDBJ databases">
        <authorList>
            <person name="Pan Q."/>
            <person name="Wen M."/>
            <person name="Jouanno E."/>
            <person name="Zahm M."/>
            <person name="Klopp C."/>
            <person name="Cabau C."/>
            <person name="Louis A."/>
            <person name="Berthelot C."/>
            <person name="Parey E."/>
            <person name="Roest Crollius H."/>
            <person name="Montfort J."/>
            <person name="Robinson-Rechavi M."/>
            <person name="Bouchez O."/>
            <person name="Lampietro C."/>
            <person name="Lopez Roques C."/>
            <person name="Donnadieu C."/>
            <person name="Postlethwait J."/>
            <person name="Bobe J."/>
            <person name="Verreycken H."/>
            <person name="Guiguen Y."/>
        </authorList>
    </citation>
    <scope>NUCLEOTIDE SEQUENCE [LARGE SCALE GENOMIC DNA]</scope>
    <source>
        <strain evidence="2">Up_M1</strain>
        <tissue evidence="2">Testis</tissue>
    </source>
</reference>
<dbReference type="Proteomes" id="UP001557470">
    <property type="component" value="Unassembled WGS sequence"/>
</dbReference>
<evidence type="ECO:0000313" key="2">
    <source>
        <dbReference type="EMBL" id="KAL0970579.1"/>
    </source>
</evidence>
<dbReference type="InterPro" id="IPR016186">
    <property type="entry name" value="C-type_lectin-like/link_sf"/>
</dbReference>
<keyword evidence="1" id="KW-0732">Signal</keyword>
<dbReference type="InterPro" id="IPR016187">
    <property type="entry name" value="CTDL_fold"/>
</dbReference>
<comment type="caution">
    <text evidence="2">The sequence shown here is derived from an EMBL/GenBank/DDBJ whole genome shotgun (WGS) entry which is preliminary data.</text>
</comment>
<dbReference type="SUPFAM" id="SSF56436">
    <property type="entry name" value="C-type lectin-like"/>
    <property type="match status" value="1"/>
</dbReference>
<gene>
    <name evidence="2" type="ORF">UPYG_G00243990</name>
</gene>
<sequence>MGTLSILLLLSVAFALVTGAVHKNPLSPKHVNHHNNWNTRHWNLGNHGNNHNWINWRHRNNHHRWNHLNDWRLLKVDSASDEWSDEYVPLPERGSREKYIPWRDLSSSEEIIPLRVWSSSERHILQEDISESSEERNDERRIMERLIRHLRIEHPYRVCPQGWHGHGTHCYHYIPFKTTWPHAEVQCCERFIFRFKT</sequence>
<feature type="signal peptide" evidence="1">
    <location>
        <begin position="1"/>
        <end position="19"/>
    </location>
</feature>
<feature type="chain" id="PRO_5044844455" evidence="1">
    <location>
        <begin position="20"/>
        <end position="197"/>
    </location>
</feature>
<organism evidence="2 3">
    <name type="scientific">Umbra pygmaea</name>
    <name type="common">Eastern mudminnow</name>
    <dbReference type="NCBI Taxonomy" id="75934"/>
    <lineage>
        <taxon>Eukaryota</taxon>
        <taxon>Metazoa</taxon>
        <taxon>Chordata</taxon>
        <taxon>Craniata</taxon>
        <taxon>Vertebrata</taxon>
        <taxon>Euteleostomi</taxon>
        <taxon>Actinopterygii</taxon>
        <taxon>Neopterygii</taxon>
        <taxon>Teleostei</taxon>
        <taxon>Protacanthopterygii</taxon>
        <taxon>Esociformes</taxon>
        <taxon>Umbridae</taxon>
        <taxon>Umbra</taxon>
    </lineage>
</organism>
<evidence type="ECO:0000313" key="3">
    <source>
        <dbReference type="Proteomes" id="UP001557470"/>
    </source>
</evidence>
<keyword evidence="3" id="KW-1185">Reference proteome</keyword>
<dbReference type="AlphaFoldDB" id="A0ABD0WFY1"/>